<reference evidence="1" key="1">
    <citation type="submission" date="2014-11" db="EMBL/GenBank/DDBJ databases">
        <authorList>
            <person name="Amaro Gonzalez C."/>
        </authorList>
    </citation>
    <scope>NUCLEOTIDE SEQUENCE</scope>
</reference>
<dbReference type="EMBL" id="GBXM01062861">
    <property type="protein sequence ID" value="JAH45716.1"/>
    <property type="molecule type" value="Transcribed_RNA"/>
</dbReference>
<protein>
    <submittedName>
        <fullName evidence="1">Uncharacterized protein</fullName>
    </submittedName>
</protein>
<reference evidence="1" key="2">
    <citation type="journal article" date="2015" name="Fish Shellfish Immunol.">
        <title>Early steps in the European eel (Anguilla anguilla)-Vibrio vulnificus interaction in the gills: Role of the RtxA13 toxin.</title>
        <authorList>
            <person name="Callol A."/>
            <person name="Pajuelo D."/>
            <person name="Ebbesson L."/>
            <person name="Teles M."/>
            <person name="MacKenzie S."/>
            <person name="Amaro C."/>
        </authorList>
    </citation>
    <scope>NUCLEOTIDE SEQUENCE</scope>
</reference>
<evidence type="ECO:0000313" key="1">
    <source>
        <dbReference type="EMBL" id="JAH45716.1"/>
    </source>
</evidence>
<organism evidence="1">
    <name type="scientific">Anguilla anguilla</name>
    <name type="common">European freshwater eel</name>
    <name type="synonym">Muraena anguilla</name>
    <dbReference type="NCBI Taxonomy" id="7936"/>
    <lineage>
        <taxon>Eukaryota</taxon>
        <taxon>Metazoa</taxon>
        <taxon>Chordata</taxon>
        <taxon>Craniata</taxon>
        <taxon>Vertebrata</taxon>
        <taxon>Euteleostomi</taxon>
        <taxon>Actinopterygii</taxon>
        <taxon>Neopterygii</taxon>
        <taxon>Teleostei</taxon>
        <taxon>Anguilliformes</taxon>
        <taxon>Anguillidae</taxon>
        <taxon>Anguilla</taxon>
    </lineage>
</organism>
<accession>A0A0E9SWP3</accession>
<proteinExistence type="predicted"/>
<sequence length="58" mass="6403">MGGYPSITASPLKHLMAPSSTLMNKHTAALNDTSWFTRVNKASLYRLTLHHSGAFQFP</sequence>
<name>A0A0E9SWP3_ANGAN</name>
<dbReference type="AlphaFoldDB" id="A0A0E9SWP3"/>